<dbReference type="EMBL" id="AUYC01000038">
    <property type="protein sequence ID" value="KZN61143.1"/>
    <property type="molecule type" value="Genomic_DNA"/>
</dbReference>
<proteinExistence type="predicted"/>
<accession>A0A167JID2</accession>
<dbReference type="Gene3D" id="2.40.170.20">
    <property type="entry name" value="TonB-dependent receptor, beta-barrel domain"/>
    <property type="match status" value="1"/>
</dbReference>
<name>A0A167JID2_9GAMM</name>
<keyword evidence="3" id="KW-0998">Cell outer membrane</keyword>
<evidence type="ECO:0000256" key="1">
    <source>
        <dbReference type="ARBA" id="ARBA00004442"/>
    </source>
</evidence>
<evidence type="ECO:0000313" key="5">
    <source>
        <dbReference type="Proteomes" id="UP000076486"/>
    </source>
</evidence>
<evidence type="ECO:0008006" key="6">
    <source>
        <dbReference type="Google" id="ProtNLM"/>
    </source>
</evidence>
<dbReference type="PANTHER" id="PTHR47234">
    <property type="match status" value="1"/>
</dbReference>
<dbReference type="AlphaFoldDB" id="A0A167JID2"/>
<dbReference type="Proteomes" id="UP000076486">
    <property type="component" value="Unassembled WGS sequence"/>
</dbReference>
<evidence type="ECO:0000256" key="3">
    <source>
        <dbReference type="ARBA" id="ARBA00023237"/>
    </source>
</evidence>
<keyword evidence="2" id="KW-0472">Membrane</keyword>
<dbReference type="PATRIC" id="fig|1365248.3.peg.3615"/>
<reference evidence="4 5" key="1">
    <citation type="submission" date="2013-07" db="EMBL/GenBank/DDBJ databases">
        <title>Comparative Genomic and Metabolomic Analysis of Twelve Strains of Pseudoalteromonas luteoviolacea.</title>
        <authorList>
            <person name="Vynne N.G."/>
            <person name="Mansson M."/>
            <person name="Gram L."/>
        </authorList>
    </citation>
    <scope>NUCLEOTIDE SEQUENCE [LARGE SCALE GENOMIC DNA]</scope>
    <source>
        <strain evidence="4 5">CPMOR-1</strain>
    </source>
</reference>
<gene>
    <name evidence="4" type="ORF">N473_22640</name>
</gene>
<protein>
    <recommendedName>
        <fullName evidence="6">TonB-dependent receptor-like beta-barrel domain-containing protein</fullName>
    </recommendedName>
</protein>
<comment type="caution">
    <text evidence="4">The sequence shown here is derived from an EMBL/GenBank/DDBJ whole genome shotgun (WGS) entry which is preliminary data.</text>
</comment>
<comment type="subcellular location">
    <subcellularLocation>
        <location evidence="1">Cell outer membrane</location>
    </subcellularLocation>
</comment>
<sequence>MTWELRFTLDGSYTLNYDSRANPNQPQYDRVGYVIRAQYRVNSQITYMTDEYSAYIAARYLDRFKGETNEDEVASRELDDYASATEVDLGFNYQSDNNGSFTIGTRNIFDKVPEVRLERFIGFNTENHNT</sequence>
<dbReference type="RefSeq" id="WP_063368958.1">
    <property type="nucleotide sequence ID" value="NZ_AUYC01000038.1"/>
</dbReference>
<dbReference type="PANTHER" id="PTHR47234:SF2">
    <property type="entry name" value="TONB-DEPENDENT RECEPTOR"/>
    <property type="match status" value="1"/>
</dbReference>
<dbReference type="GO" id="GO:0009279">
    <property type="term" value="C:cell outer membrane"/>
    <property type="evidence" value="ECO:0007669"/>
    <property type="project" value="UniProtKB-SubCell"/>
</dbReference>
<organism evidence="4 5">
    <name type="scientific">Pseudoalteromonas luteoviolacea CPMOR-1</name>
    <dbReference type="NCBI Taxonomy" id="1365248"/>
    <lineage>
        <taxon>Bacteria</taxon>
        <taxon>Pseudomonadati</taxon>
        <taxon>Pseudomonadota</taxon>
        <taxon>Gammaproteobacteria</taxon>
        <taxon>Alteromonadales</taxon>
        <taxon>Pseudoalteromonadaceae</taxon>
        <taxon>Pseudoalteromonas</taxon>
    </lineage>
</organism>
<dbReference type="SUPFAM" id="SSF56935">
    <property type="entry name" value="Porins"/>
    <property type="match status" value="1"/>
</dbReference>
<evidence type="ECO:0000256" key="2">
    <source>
        <dbReference type="ARBA" id="ARBA00023136"/>
    </source>
</evidence>
<dbReference type="InterPro" id="IPR036942">
    <property type="entry name" value="Beta-barrel_TonB_sf"/>
</dbReference>
<evidence type="ECO:0000313" key="4">
    <source>
        <dbReference type="EMBL" id="KZN61143.1"/>
    </source>
</evidence>